<evidence type="ECO:0000313" key="4">
    <source>
        <dbReference type="Proteomes" id="UP000075221"/>
    </source>
</evidence>
<protein>
    <recommendedName>
        <fullName evidence="6">DUF3040 domain-containing protein</fullName>
    </recommendedName>
</protein>
<dbReference type="Proteomes" id="UP000075221">
    <property type="component" value="Chromosome"/>
</dbReference>
<gene>
    <name evidence="3" type="ORF">A8L58_09975</name>
    <name evidence="2" type="ORF">AXH35_08530</name>
</gene>
<keyword evidence="5" id="KW-1185">Reference proteome</keyword>
<organism evidence="2 4">
    <name type="scientific">Acidipropionibacterium acidipropionici</name>
    <dbReference type="NCBI Taxonomy" id="1748"/>
    <lineage>
        <taxon>Bacteria</taxon>
        <taxon>Bacillati</taxon>
        <taxon>Actinomycetota</taxon>
        <taxon>Actinomycetes</taxon>
        <taxon>Propionibacteriales</taxon>
        <taxon>Propionibacteriaceae</taxon>
        <taxon>Acidipropionibacterium</taxon>
    </lineage>
</organism>
<dbReference type="GeneID" id="88084705"/>
<dbReference type="EMBL" id="CP014352">
    <property type="protein sequence ID" value="AMS05484.1"/>
    <property type="molecule type" value="Genomic_DNA"/>
</dbReference>
<dbReference type="KEGG" id="aaci:ASQ49_06670"/>
<evidence type="ECO:0000313" key="2">
    <source>
        <dbReference type="EMBL" id="AMS05484.1"/>
    </source>
</evidence>
<sequence>MDDEELARAIDEIRAEQHLSWTAMTGLQRWSLILSPLVAIGSLVMVTANPVPGLRFPFALLLVAAVLQFLLGLRQARRDQHPGG</sequence>
<evidence type="ECO:0000256" key="1">
    <source>
        <dbReference type="SAM" id="Phobius"/>
    </source>
</evidence>
<dbReference type="AlphaFoldDB" id="A0A142KH96"/>
<evidence type="ECO:0008006" key="6">
    <source>
        <dbReference type="Google" id="ProtNLM"/>
    </source>
</evidence>
<accession>A0A142KH96</accession>
<dbReference type="Proteomes" id="UP000178666">
    <property type="component" value="Chromosome"/>
</dbReference>
<dbReference type="RefSeq" id="WP_028700855.1">
    <property type="nucleotide sequence ID" value="NZ_CP013126.1"/>
</dbReference>
<name>A0A142KH96_9ACTN</name>
<dbReference type="EMBL" id="CP015970">
    <property type="protein sequence ID" value="AOZ46956.1"/>
    <property type="molecule type" value="Genomic_DNA"/>
</dbReference>
<proteinExistence type="predicted"/>
<keyword evidence="1" id="KW-1133">Transmembrane helix</keyword>
<reference evidence="2 4" key="2">
    <citation type="submission" date="2016-02" db="EMBL/GenBank/DDBJ databases">
        <title>Complete Genome Sequence of Propionibacterium acidipropionici ATCC 55737.</title>
        <authorList>
            <person name="Luna Flores C.H."/>
            <person name="Nielsen L.K."/>
            <person name="Marcellin E."/>
        </authorList>
    </citation>
    <scope>NUCLEOTIDE SEQUENCE [LARGE SCALE GENOMIC DNA]</scope>
    <source>
        <strain evidence="2 4">ATCC 55737</strain>
    </source>
</reference>
<keyword evidence="1" id="KW-0472">Membrane</keyword>
<reference evidence="3 5" key="1">
    <citation type="journal article" date="2016" name="Plant Dis.">
        <title>Improved production of propionic acid using genome shuffling.</title>
        <authorList>
            <person name="Luna-Flores C.H."/>
            <person name="Palfreyman R.W."/>
            <person name="Kromer J.O."/>
            <person name="Nielsen L.K."/>
            <person name="Marcellin E."/>
        </authorList>
    </citation>
    <scope>NUCLEOTIDE SEQUENCE [LARGE SCALE GENOMIC DNA]</scope>
    <source>
        <strain evidence="3 5">F3E8</strain>
    </source>
</reference>
<feature type="transmembrane region" description="Helical" evidence="1">
    <location>
        <begin position="30"/>
        <end position="48"/>
    </location>
</feature>
<feature type="transmembrane region" description="Helical" evidence="1">
    <location>
        <begin position="54"/>
        <end position="73"/>
    </location>
</feature>
<keyword evidence="1" id="KW-0812">Transmembrane</keyword>
<evidence type="ECO:0000313" key="3">
    <source>
        <dbReference type="EMBL" id="AOZ46956.1"/>
    </source>
</evidence>
<evidence type="ECO:0000313" key="5">
    <source>
        <dbReference type="Proteomes" id="UP000178666"/>
    </source>
</evidence>